<feature type="transmembrane region" description="Helical" evidence="15">
    <location>
        <begin position="470"/>
        <end position="492"/>
    </location>
</feature>
<evidence type="ECO:0000256" key="11">
    <source>
        <dbReference type="ARBA" id="ARBA00023004"/>
    </source>
</evidence>
<dbReference type="PROSITE" id="PS50855">
    <property type="entry name" value="COX1"/>
    <property type="match status" value="1"/>
</dbReference>
<evidence type="ECO:0000259" key="16">
    <source>
        <dbReference type="PROSITE" id="PS50855"/>
    </source>
</evidence>
<feature type="transmembrane region" description="Helical" evidence="15">
    <location>
        <begin position="630"/>
        <end position="650"/>
    </location>
</feature>
<evidence type="ECO:0000256" key="5">
    <source>
        <dbReference type="ARBA" id="ARBA00022617"/>
    </source>
</evidence>
<proteinExistence type="inferred from homology"/>
<sequence>MTHWAEWMLGRLDWSALPFWDAIVDPTTKNIVNAIIASGAGAMVILGGLIVVGVLTWTRRWRWLWREWLTSPDHKKIGIMFIAIALVMLARAVIEAVFMRLQQAFGLDGGFLTADHFGQLFTTHGTIMVFFMAMPFLTGIINYVMPLQIGARDLSFPVMNSISLGLTAAGAAIVMVSLILAPFSTGGWSGYPSFTESAANPGAGVDYWIWAVTLSTLSSTLTGINFAVTIYKQRAPGMSWLRLPLFTWTALCTSILMIFGMPPLTVATALLALDRYLDFHFFTADLGGNMMNYINLFWAFGHPEVYILILPAFGIFSEIFSTFSGKKLYGYGALVIATLAIAVLSFTVWLHHFFTMGQSAHINAIFGIATMLIGIPTGVKIYDWMLTMFRGRIRFSVPMIYAIGFIMLFVIGGLTGIILAVPSVDYQIHNSLFLVAHFHNMLIPGLLFGMLGGTNLWFSKAFGFRLEERWGRRAACCWIVGFMLAFFPLYALGVLGMPRRSVAFFEPAYLPWTVAAMVGAVIILVAMLCLLIQLWVSVRDRHANRVPGGDPWDGRSLEWSVSSPPPEYNFPVIPEVHSRDAYMRQKETGGGAHPRPDEYEDIEMPANSAMGPIFAITGFLLAFGLTWYQWWLVVAAGVAALIALIARGYVRDTTRLIPAAEVRRQHEAWLATLASLTPVTRADEQSAANRGLPASPIEGAVQ</sequence>
<evidence type="ECO:0000256" key="6">
    <source>
        <dbReference type="ARBA" id="ARBA00022660"/>
    </source>
</evidence>
<feature type="transmembrane region" description="Helical" evidence="15">
    <location>
        <begin position="328"/>
        <end position="354"/>
    </location>
</feature>
<feature type="transmembrane region" description="Helical" evidence="15">
    <location>
        <begin position="604"/>
        <end position="624"/>
    </location>
</feature>
<dbReference type="Pfam" id="PF00115">
    <property type="entry name" value="COX1"/>
    <property type="match status" value="1"/>
</dbReference>
<accession>A0ABZ3CT93</accession>
<keyword evidence="18" id="KW-1185">Reference proteome</keyword>
<organism evidence="17 18">
    <name type="scientific">Salinicola lusitanus</name>
    <dbReference type="NCBI Taxonomy" id="1949085"/>
    <lineage>
        <taxon>Bacteria</taxon>
        <taxon>Pseudomonadati</taxon>
        <taxon>Pseudomonadota</taxon>
        <taxon>Gammaproteobacteria</taxon>
        <taxon>Oceanospirillales</taxon>
        <taxon>Halomonadaceae</taxon>
        <taxon>Salinicola</taxon>
    </lineage>
</organism>
<evidence type="ECO:0000256" key="9">
    <source>
        <dbReference type="ARBA" id="ARBA00022982"/>
    </source>
</evidence>
<keyword evidence="9 14" id="KW-0249">Electron transport</keyword>
<dbReference type="SUPFAM" id="SSF81442">
    <property type="entry name" value="Cytochrome c oxidase subunit I-like"/>
    <property type="match status" value="1"/>
</dbReference>
<feature type="transmembrane region" description="Helical" evidence="15">
    <location>
        <begin position="400"/>
        <end position="421"/>
    </location>
</feature>
<evidence type="ECO:0000256" key="2">
    <source>
        <dbReference type="ARBA" id="ARBA00009578"/>
    </source>
</evidence>
<keyword evidence="11" id="KW-0408">Iron</keyword>
<feature type="transmembrane region" description="Helical" evidence="15">
    <location>
        <begin position="360"/>
        <end position="379"/>
    </location>
</feature>
<comment type="subcellular location">
    <subcellularLocation>
        <location evidence="1">Cell membrane</location>
        <topology evidence="1">Multi-pass membrane protein</topology>
    </subcellularLocation>
</comment>
<gene>
    <name evidence="17" type="ORF">AAGT95_21545</name>
</gene>
<keyword evidence="10 15" id="KW-1133">Transmembrane helix</keyword>
<feature type="transmembrane region" description="Helical" evidence="15">
    <location>
        <begin position="293"/>
        <end position="316"/>
    </location>
</feature>
<keyword evidence="4" id="KW-1003">Cell membrane</keyword>
<evidence type="ECO:0000256" key="3">
    <source>
        <dbReference type="ARBA" id="ARBA00022448"/>
    </source>
</evidence>
<feature type="domain" description="Cytochrome oxidase subunit I profile" evidence="16">
    <location>
        <begin position="59"/>
        <end position="577"/>
    </location>
</feature>
<keyword evidence="7 14" id="KW-0812">Transmembrane</keyword>
<dbReference type="Gene3D" id="1.20.210.10">
    <property type="entry name" value="Cytochrome c oxidase-like, subunit I domain"/>
    <property type="match status" value="1"/>
</dbReference>
<keyword evidence="5 14" id="KW-0349">Heme</keyword>
<feature type="transmembrane region" description="Helical" evidence="15">
    <location>
        <begin position="441"/>
        <end position="458"/>
    </location>
</feature>
<dbReference type="PROSITE" id="PS00077">
    <property type="entry name" value="COX1_CUB"/>
    <property type="match status" value="1"/>
</dbReference>
<dbReference type="InterPro" id="IPR023615">
    <property type="entry name" value="Cyt_c_Oxase_su1_BS"/>
</dbReference>
<evidence type="ECO:0000256" key="7">
    <source>
        <dbReference type="ARBA" id="ARBA00022692"/>
    </source>
</evidence>
<feature type="transmembrane region" description="Helical" evidence="15">
    <location>
        <begin position="207"/>
        <end position="231"/>
    </location>
</feature>
<protein>
    <submittedName>
        <fullName evidence="17">Cbb3-type cytochrome c oxidase subunit I</fullName>
    </submittedName>
</protein>
<dbReference type="PRINTS" id="PR01165">
    <property type="entry name" value="CYCOXIDASEI"/>
</dbReference>
<name>A0ABZ3CT93_9GAMM</name>
<dbReference type="Proteomes" id="UP001453229">
    <property type="component" value="Chromosome"/>
</dbReference>
<keyword evidence="8" id="KW-0479">Metal-binding</keyword>
<keyword evidence="13 15" id="KW-0472">Membrane</keyword>
<evidence type="ECO:0000256" key="13">
    <source>
        <dbReference type="ARBA" id="ARBA00023136"/>
    </source>
</evidence>
<feature type="transmembrane region" description="Helical" evidence="15">
    <location>
        <begin position="243"/>
        <end position="273"/>
    </location>
</feature>
<feature type="transmembrane region" description="Helical" evidence="15">
    <location>
        <begin position="164"/>
        <end position="187"/>
    </location>
</feature>
<evidence type="ECO:0000256" key="8">
    <source>
        <dbReference type="ARBA" id="ARBA00022723"/>
    </source>
</evidence>
<evidence type="ECO:0000313" key="17">
    <source>
        <dbReference type="EMBL" id="XAD54372.1"/>
    </source>
</evidence>
<dbReference type="RefSeq" id="WP_342595088.1">
    <property type="nucleotide sequence ID" value="NZ_CP151919.1"/>
</dbReference>
<dbReference type="PANTHER" id="PTHR10422">
    <property type="entry name" value="CYTOCHROME C OXIDASE SUBUNIT 1"/>
    <property type="match status" value="1"/>
</dbReference>
<evidence type="ECO:0000256" key="15">
    <source>
        <dbReference type="SAM" id="Phobius"/>
    </source>
</evidence>
<reference evidence="17 18" key="1">
    <citation type="submission" date="2024-04" db="EMBL/GenBank/DDBJ databases">
        <title>Salinicola lusitanus LLJ914,a marine bacterium isolated from the Okinawa Trough.</title>
        <authorList>
            <person name="Li J."/>
        </authorList>
    </citation>
    <scope>NUCLEOTIDE SEQUENCE [LARGE SCALE GENOMIC DNA]</scope>
    <source>
        <strain evidence="17 18">LLJ914</strain>
    </source>
</reference>
<comment type="similarity">
    <text evidence="2 14">Belongs to the heme-copper respiratory oxidase family.</text>
</comment>
<dbReference type="PANTHER" id="PTHR10422:SF35">
    <property type="entry name" value="CYTOCHROME BO(3) UBIQUINOL OXIDASE SUBUNIT 1"/>
    <property type="match status" value="1"/>
</dbReference>
<evidence type="ECO:0000256" key="14">
    <source>
        <dbReference type="RuleBase" id="RU000370"/>
    </source>
</evidence>
<keyword evidence="12" id="KW-0186">Copper</keyword>
<feature type="transmembrane region" description="Helical" evidence="15">
    <location>
        <begin position="121"/>
        <end position="144"/>
    </location>
</feature>
<evidence type="ECO:0000256" key="1">
    <source>
        <dbReference type="ARBA" id="ARBA00004651"/>
    </source>
</evidence>
<feature type="transmembrane region" description="Helical" evidence="15">
    <location>
        <begin position="77"/>
        <end position="101"/>
    </location>
</feature>
<keyword evidence="6 14" id="KW-0679">Respiratory chain</keyword>
<evidence type="ECO:0000313" key="18">
    <source>
        <dbReference type="Proteomes" id="UP001453229"/>
    </source>
</evidence>
<dbReference type="InterPro" id="IPR000883">
    <property type="entry name" value="Cyt_C_Oxase_1"/>
</dbReference>
<dbReference type="InterPro" id="IPR023616">
    <property type="entry name" value="Cyt_c_oxase-like_su1_dom"/>
</dbReference>
<evidence type="ECO:0000256" key="4">
    <source>
        <dbReference type="ARBA" id="ARBA00022475"/>
    </source>
</evidence>
<feature type="transmembrane region" description="Helical" evidence="15">
    <location>
        <begin position="512"/>
        <end position="536"/>
    </location>
</feature>
<feature type="transmembrane region" description="Helical" evidence="15">
    <location>
        <begin position="34"/>
        <end position="57"/>
    </location>
</feature>
<keyword evidence="3 14" id="KW-0813">Transport</keyword>
<evidence type="ECO:0000256" key="12">
    <source>
        <dbReference type="ARBA" id="ARBA00023008"/>
    </source>
</evidence>
<dbReference type="EMBL" id="CP151919">
    <property type="protein sequence ID" value="XAD54372.1"/>
    <property type="molecule type" value="Genomic_DNA"/>
</dbReference>
<dbReference type="InterPro" id="IPR036927">
    <property type="entry name" value="Cyt_c_oxase-like_su1_sf"/>
</dbReference>
<evidence type="ECO:0000256" key="10">
    <source>
        <dbReference type="ARBA" id="ARBA00022989"/>
    </source>
</evidence>